<feature type="transmembrane region" description="Helical" evidence="13">
    <location>
        <begin position="415"/>
        <end position="440"/>
    </location>
</feature>
<keyword evidence="4" id="KW-1003">Cell membrane</keyword>
<keyword evidence="7" id="KW-0406">Ion transport</keyword>
<comment type="subcellular location">
    <subcellularLocation>
        <location evidence="1">Cell membrane</location>
        <topology evidence="1">Multi-pass membrane protein</topology>
    </subcellularLocation>
</comment>
<keyword evidence="3" id="KW-0813">Transport</keyword>
<evidence type="ECO:0000256" key="12">
    <source>
        <dbReference type="ARBA" id="ARBA00023303"/>
    </source>
</evidence>
<dbReference type="PANTHER" id="PTHR42643:SF38">
    <property type="entry name" value="IONOTROPIC RECEPTOR 100A"/>
    <property type="match status" value="1"/>
</dbReference>
<evidence type="ECO:0000256" key="2">
    <source>
        <dbReference type="ARBA" id="ARBA00008685"/>
    </source>
</evidence>
<evidence type="ECO:0000256" key="11">
    <source>
        <dbReference type="ARBA" id="ARBA00023286"/>
    </source>
</evidence>
<evidence type="ECO:0000256" key="7">
    <source>
        <dbReference type="ARBA" id="ARBA00023065"/>
    </source>
</evidence>
<reference evidence="16" key="1">
    <citation type="journal article" date="2021" name="Sci. Adv.">
        <title>The American lobster genome reveals insights on longevity, neural, and immune adaptations.</title>
        <authorList>
            <person name="Polinski J.M."/>
            <person name="Zimin A.V."/>
            <person name="Clark K.F."/>
            <person name="Kohn A.B."/>
            <person name="Sadowski N."/>
            <person name="Timp W."/>
            <person name="Ptitsyn A."/>
            <person name="Khanna P."/>
            <person name="Romanova D.Y."/>
            <person name="Williams P."/>
            <person name="Greenwood S.J."/>
            <person name="Moroz L.L."/>
            <person name="Walt D.R."/>
            <person name="Bodnar A.G."/>
        </authorList>
    </citation>
    <scope>NUCLEOTIDE SEQUENCE</scope>
    <source>
        <strain evidence="16">GMGI-L3</strain>
    </source>
</reference>
<dbReference type="SMART" id="SM00918">
    <property type="entry name" value="Lig_chan-Glu_bd"/>
    <property type="match status" value="1"/>
</dbReference>
<dbReference type="GO" id="GO:0005886">
    <property type="term" value="C:plasma membrane"/>
    <property type="evidence" value="ECO:0007669"/>
    <property type="project" value="UniProtKB-SubCell"/>
</dbReference>
<feature type="domain" description="Ionotropic glutamate receptor L-glutamate and glycine-binding" evidence="15">
    <location>
        <begin position="42"/>
        <end position="103"/>
    </location>
</feature>
<evidence type="ECO:0000256" key="4">
    <source>
        <dbReference type="ARBA" id="ARBA00022475"/>
    </source>
</evidence>
<comment type="caution">
    <text evidence="16">The sequence shown here is derived from an EMBL/GenBank/DDBJ whole genome shotgun (WGS) entry which is preliminary data.</text>
</comment>
<name>A0A8J5JT78_HOMAM</name>
<evidence type="ECO:0000313" key="17">
    <source>
        <dbReference type="Proteomes" id="UP000747542"/>
    </source>
</evidence>
<dbReference type="Proteomes" id="UP000747542">
    <property type="component" value="Unassembled WGS sequence"/>
</dbReference>
<accession>A0A8J5JT78</accession>
<dbReference type="EMBL" id="JAHLQT010031306">
    <property type="protein sequence ID" value="KAG7160558.1"/>
    <property type="molecule type" value="Genomic_DNA"/>
</dbReference>
<dbReference type="Gene3D" id="3.40.190.10">
    <property type="entry name" value="Periplasmic binding protein-like II"/>
    <property type="match status" value="1"/>
</dbReference>
<protein>
    <submittedName>
        <fullName evidence="16">Glutamate receptor ionotropic, delta-2-like 6</fullName>
    </submittedName>
</protein>
<dbReference type="GO" id="GO:0015276">
    <property type="term" value="F:ligand-gated monoatomic ion channel activity"/>
    <property type="evidence" value="ECO:0007669"/>
    <property type="project" value="InterPro"/>
</dbReference>
<feature type="domain" description="Ionotropic glutamate receptor C-terminal" evidence="14">
    <location>
        <begin position="32"/>
        <end position="389"/>
    </location>
</feature>
<evidence type="ECO:0000256" key="8">
    <source>
        <dbReference type="ARBA" id="ARBA00023136"/>
    </source>
</evidence>
<keyword evidence="12" id="KW-0407">Ion channel</keyword>
<keyword evidence="11" id="KW-1071">Ligand-gated ion channel</keyword>
<evidence type="ECO:0000256" key="5">
    <source>
        <dbReference type="ARBA" id="ARBA00022692"/>
    </source>
</evidence>
<evidence type="ECO:0000313" key="16">
    <source>
        <dbReference type="EMBL" id="KAG7160558.1"/>
    </source>
</evidence>
<feature type="transmembrane region" description="Helical" evidence="13">
    <location>
        <begin position="158"/>
        <end position="177"/>
    </location>
</feature>
<evidence type="ECO:0000256" key="13">
    <source>
        <dbReference type="SAM" id="Phobius"/>
    </source>
</evidence>
<dbReference type="InterPro" id="IPR019594">
    <property type="entry name" value="Glu/Gly-bd"/>
</dbReference>
<keyword evidence="8 13" id="KW-0472">Membrane</keyword>
<gene>
    <name evidence="16" type="primary">Grid2-L6</name>
    <name evidence="16" type="ORF">Hamer_G001845</name>
</gene>
<dbReference type="InterPro" id="IPR052192">
    <property type="entry name" value="Insect_Ionotropic_Sensory_Rcpt"/>
</dbReference>
<feature type="transmembrane region" description="Helical" evidence="13">
    <location>
        <begin position="215"/>
        <end position="233"/>
    </location>
</feature>
<dbReference type="GO" id="GO:0050906">
    <property type="term" value="P:detection of stimulus involved in sensory perception"/>
    <property type="evidence" value="ECO:0007669"/>
    <property type="project" value="UniProtKB-ARBA"/>
</dbReference>
<evidence type="ECO:0000256" key="3">
    <source>
        <dbReference type="ARBA" id="ARBA00022448"/>
    </source>
</evidence>
<evidence type="ECO:0000259" key="15">
    <source>
        <dbReference type="SMART" id="SM00918"/>
    </source>
</evidence>
<comment type="similarity">
    <text evidence="2">Belongs to the glutamate-gated ion channel (TC 1.A.10.1) family.</text>
</comment>
<evidence type="ECO:0000256" key="1">
    <source>
        <dbReference type="ARBA" id="ARBA00004651"/>
    </source>
</evidence>
<dbReference type="Pfam" id="PF10613">
    <property type="entry name" value="Lig_chan-Glu_bd"/>
    <property type="match status" value="1"/>
</dbReference>
<evidence type="ECO:0000256" key="6">
    <source>
        <dbReference type="ARBA" id="ARBA00022989"/>
    </source>
</evidence>
<organism evidence="16 17">
    <name type="scientific">Homarus americanus</name>
    <name type="common">American lobster</name>
    <dbReference type="NCBI Taxonomy" id="6706"/>
    <lineage>
        <taxon>Eukaryota</taxon>
        <taxon>Metazoa</taxon>
        <taxon>Ecdysozoa</taxon>
        <taxon>Arthropoda</taxon>
        <taxon>Crustacea</taxon>
        <taxon>Multicrustacea</taxon>
        <taxon>Malacostraca</taxon>
        <taxon>Eumalacostraca</taxon>
        <taxon>Eucarida</taxon>
        <taxon>Decapoda</taxon>
        <taxon>Pleocyemata</taxon>
        <taxon>Astacidea</taxon>
        <taxon>Nephropoidea</taxon>
        <taxon>Nephropidae</taxon>
        <taxon>Homarus</taxon>
    </lineage>
</organism>
<keyword evidence="17" id="KW-1185">Reference proteome</keyword>
<evidence type="ECO:0000256" key="9">
    <source>
        <dbReference type="ARBA" id="ARBA00023170"/>
    </source>
</evidence>
<proteinExistence type="inferred from homology"/>
<sequence length="448" mass="50457">MARLLWQVLEDPQVYKDLQNNPHSFRFKEGPVVMVSTIHRPPHVELLKDHHGRLTITGPLANLMDAVAHSLNFTYKIVTPPDGTYGTHSANGSWSGMMGQVVRKEADVSLGPFAISWKRNQAVDFAHHYIFDYSSFIKSKGLPEIDPWGFLFPLQPKVWAALLAGLLVAWLAILVLGHNPDGSRKVNRASDLFFQHLKIIFHQNLTIKVKRGSEMVLLGGWVVVAMMVMWSYTGNLVSLLAVRHIPQPLQTLRDVIEESNLKVIVEPKTILTDTLDSVKSGDLRDIRDLVNVGRIKYEVSSDLFHVVDTLVRDGDHTLATIKISLIKFISELSRKTGKHSRCDFYIVRENLIHVFQCMVGQKGNPIVPAMSHRIRALVESGLYEYWLMSNIPFIENCRRSPSKITVMEPLALTNLWGMCVLLGVGHLLALLTFCLELCVVRCVSGRTS</sequence>
<dbReference type="SUPFAM" id="SSF53850">
    <property type="entry name" value="Periplasmic binding protein-like II"/>
    <property type="match status" value="1"/>
</dbReference>
<evidence type="ECO:0000259" key="14">
    <source>
        <dbReference type="SMART" id="SM00079"/>
    </source>
</evidence>
<keyword evidence="6 13" id="KW-1133">Transmembrane helix</keyword>
<keyword evidence="5 13" id="KW-0812">Transmembrane</keyword>
<dbReference type="InterPro" id="IPR001320">
    <property type="entry name" value="Iontro_rcpt_C"/>
</dbReference>
<dbReference type="Gene3D" id="1.10.287.70">
    <property type="match status" value="1"/>
</dbReference>
<dbReference type="Pfam" id="PF00060">
    <property type="entry name" value="Lig_chan"/>
    <property type="match status" value="1"/>
</dbReference>
<dbReference type="AlphaFoldDB" id="A0A8J5JT78"/>
<dbReference type="PANTHER" id="PTHR42643">
    <property type="entry name" value="IONOTROPIC RECEPTOR 20A-RELATED"/>
    <property type="match status" value="1"/>
</dbReference>
<evidence type="ECO:0000256" key="10">
    <source>
        <dbReference type="ARBA" id="ARBA00023180"/>
    </source>
</evidence>
<keyword evidence="10" id="KW-0325">Glycoprotein</keyword>
<dbReference type="SMART" id="SM00079">
    <property type="entry name" value="PBPe"/>
    <property type="match status" value="1"/>
</dbReference>
<keyword evidence="9 16" id="KW-0675">Receptor</keyword>